<evidence type="ECO:0000256" key="19">
    <source>
        <dbReference type="PIRSR" id="PIRSR001500-2"/>
    </source>
</evidence>
<dbReference type="PROSITE" id="PS00858">
    <property type="entry name" value="PREPHENATE_DEHYDR_2"/>
    <property type="match status" value="1"/>
</dbReference>
<protein>
    <recommendedName>
        <fullName evidence="8">Bifunctional chorismate mutase/prephenate dehydratase</fullName>
        <ecNumber evidence="7">4.2.1.51</ecNumber>
        <ecNumber evidence="6">5.4.99.5</ecNumber>
    </recommendedName>
    <alternativeName>
        <fullName evidence="17">Chorismate mutase-prephenate dehydratase</fullName>
    </alternativeName>
    <alternativeName>
        <fullName evidence="16">p-protein</fullName>
    </alternativeName>
</protein>
<keyword evidence="14" id="KW-0456">Lyase</keyword>
<evidence type="ECO:0000256" key="12">
    <source>
        <dbReference type="ARBA" id="ARBA00023222"/>
    </source>
</evidence>
<evidence type="ECO:0000259" key="22">
    <source>
        <dbReference type="PROSITE" id="PS51671"/>
    </source>
</evidence>
<dbReference type="Pfam" id="PF01842">
    <property type="entry name" value="ACT"/>
    <property type="match status" value="1"/>
</dbReference>
<evidence type="ECO:0000256" key="4">
    <source>
        <dbReference type="ARBA" id="ARBA00004741"/>
    </source>
</evidence>
<comment type="pathway">
    <text evidence="5">Metabolic intermediate biosynthesis; prephenate biosynthesis; prephenate from chorismate: step 1/1.</text>
</comment>
<dbReference type="NCBIfam" id="NF008865">
    <property type="entry name" value="PRK11898.1"/>
    <property type="match status" value="1"/>
</dbReference>
<dbReference type="EC" id="4.2.1.51" evidence="7"/>
<dbReference type="Gene3D" id="3.40.190.10">
    <property type="entry name" value="Periplasmic binding protein-like II"/>
    <property type="match status" value="2"/>
</dbReference>
<evidence type="ECO:0000256" key="10">
    <source>
        <dbReference type="ARBA" id="ARBA00022605"/>
    </source>
</evidence>
<evidence type="ECO:0000256" key="5">
    <source>
        <dbReference type="ARBA" id="ARBA00004817"/>
    </source>
</evidence>
<evidence type="ECO:0000256" key="8">
    <source>
        <dbReference type="ARBA" id="ARBA00014401"/>
    </source>
</evidence>
<dbReference type="EC" id="5.4.99.5" evidence="6"/>
<evidence type="ECO:0000256" key="3">
    <source>
        <dbReference type="ARBA" id="ARBA00004496"/>
    </source>
</evidence>
<feature type="domain" description="Prephenate dehydratase" evidence="21">
    <location>
        <begin position="107"/>
        <end position="282"/>
    </location>
</feature>
<evidence type="ECO:0000256" key="16">
    <source>
        <dbReference type="ARBA" id="ARBA00031175"/>
    </source>
</evidence>
<dbReference type="EMBL" id="SGWV01000012">
    <property type="protein sequence ID" value="RZS47534.1"/>
    <property type="molecule type" value="Genomic_DNA"/>
</dbReference>
<evidence type="ECO:0000256" key="15">
    <source>
        <dbReference type="ARBA" id="ARBA00023268"/>
    </source>
</evidence>
<proteinExistence type="predicted"/>
<dbReference type="GO" id="GO:0009094">
    <property type="term" value="P:L-phenylalanine biosynthetic process"/>
    <property type="evidence" value="ECO:0007669"/>
    <property type="project" value="UniProtKB-UniPathway"/>
</dbReference>
<dbReference type="InterPro" id="IPR036263">
    <property type="entry name" value="Chorismate_II_sf"/>
</dbReference>
<dbReference type="PROSITE" id="PS51168">
    <property type="entry name" value="CHORISMATE_MUT_2"/>
    <property type="match status" value="1"/>
</dbReference>
<comment type="caution">
    <text evidence="23">The sequence shown here is derived from an EMBL/GenBank/DDBJ whole genome shotgun (WGS) entry which is preliminary data.</text>
</comment>
<dbReference type="InterPro" id="IPR010957">
    <property type="entry name" value="G/b/e-P-prot_chorismate_mutase"/>
</dbReference>
<keyword evidence="12" id="KW-0584">Phenylalanine biosynthesis</keyword>
<dbReference type="PROSITE" id="PS51171">
    <property type="entry name" value="PREPHENATE_DEHYDR_3"/>
    <property type="match status" value="1"/>
</dbReference>
<evidence type="ECO:0000256" key="2">
    <source>
        <dbReference type="ARBA" id="ARBA00002364"/>
    </source>
</evidence>
<reference evidence="23 24" key="1">
    <citation type="submission" date="2019-02" db="EMBL/GenBank/DDBJ databases">
        <title>Genomic Encyclopedia of Type Strains, Phase IV (KMG-IV): sequencing the most valuable type-strain genomes for metagenomic binning, comparative biology and taxonomic classification.</title>
        <authorList>
            <person name="Goeker M."/>
        </authorList>
    </citation>
    <scope>NUCLEOTIDE SEQUENCE [LARGE SCALE GENOMIC DNA]</scope>
    <source>
        <strain evidence="23 24">DSM 10617</strain>
    </source>
</reference>
<evidence type="ECO:0000256" key="1">
    <source>
        <dbReference type="ARBA" id="ARBA00000824"/>
    </source>
</evidence>
<comment type="function">
    <text evidence="2">Catalyzes the Claisen rearrangement of chorismate to prephenate and the decarboxylation/dehydration of prephenate to phenylpyruvate.</text>
</comment>
<evidence type="ECO:0000256" key="6">
    <source>
        <dbReference type="ARBA" id="ARBA00012404"/>
    </source>
</evidence>
<evidence type="ECO:0000259" key="21">
    <source>
        <dbReference type="PROSITE" id="PS51171"/>
    </source>
</evidence>
<dbReference type="CDD" id="cd04905">
    <property type="entry name" value="ACT_CM-PDT"/>
    <property type="match status" value="1"/>
</dbReference>
<evidence type="ECO:0000256" key="13">
    <source>
        <dbReference type="ARBA" id="ARBA00023235"/>
    </source>
</evidence>
<dbReference type="Gene3D" id="3.30.70.260">
    <property type="match status" value="1"/>
</dbReference>
<comment type="catalytic activity">
    <reaction evidence="1">
        <text>chorismate = prephenate</text>
        <dbReference type="Rhea" id="RHEA:13897"/>
        <dbReference type="ChEBI" id="CHEBI:29748"/>
        <dbReference type="ChEBI" id="CHEBI:29934"/>
        <dbReference type="EC" id="5.4.99.5"/>
    </reaction>
</comment>
<keyword evidence="15" id="KW-0511">Multifunctional enzyme</keyword>
<dbReference type="InterPro" id="IPR001086">
    <property type="entry name" value="Preph_deHydtase"/>
</dbReference>
<dbReference type="Pfam" id="PF00800">
    <property type="entry name" value="PDT"/>
    <property type="match status" value="1"/>
</dbReference>
<gene>
    <name evidence="23" type="ORF">EV685_3744</name>
</gene>
<evidence type="ECO:0000313" key="24">
    <source>
        <dbReference type="Proteomes" id="UP000293433"/>
    </source>
</evidence>
<dbReference type="Gene3D" id="1.20.59.10">
    <property type="entry name" value="Chorismate mutase"/>
    <property type="match status" value="1"/>
</dbReference>
<sequence length="379" mass="40876">MSDHAPDDALLPPTPAAPVDPALLALRTQIDALDRDLLALLNRRAGLALAVGEIKKKEGSVVFRPEREAQVIDGLKAVNPGPLKGDSVAPIWREIMSACRSLETPTRVAYLGPAGTFSEQAALGYFGSSLVRVPCASIDEVFRATTAGAADFGVVPVENSTEGVVARSLDLFLTTPLFIIGETSLFVRHNLLRREDTLAGLQAVCAHPQALAQCHGWLSHHLPDVERRPVASNAEGARLAALDPTLAAIASDRAASEWGLHMVSPAIQDDANNRTRFAIVTHPERHPAPAASGHDCTSLVVSVINRPGAVHDMLVPLKHHGVSMTRFESRPARSDQWEYYFYIDVQGHPDTPTVATALKELRSVCAYFKVLGTYPIDVH</sequence>
<comment type="catalytic activity">
    <reaction evidence="18">
        <text>prephenate + H(+) = 3-phenylpyruvate + CO2 + H2O</text>
        <dbReference type="Rhea" id="RHEA:21648"/>
        <dbReference type="ChEBI" id="CHEBI:15377"/>
        <dbReference type="ChEBI" id="CHEBI:15378"/>
        <dbReference type="ChEBI" id="CHEBI:16526"/>
        <dbReference type="ChEBI" id="CHEBI:18005"/>
        <dbReference type="ChEBI" id="CHEBI:29934"/>
        <dbReference type="EC" id="4.2.1.51"/>
    </reaction>
</comment>
<dbReference type="RefSeq" id="WP_242615668.1">
    <property type="nucleotide sequence ID" value="NZ_SGWV01000012.1"/>
</dbReference>
<dbReference type="InterPro" id="IPR002912">
    <property type="entry name" value="ACT_dom"/>
</dbReference>
<dbReference type="SMART" id="SM00830">
    <property type="entry name" value="CM_2"/>
    <property type="match status" value="1"/>
</dbReference>
<keyword evidence="24" id="KW-1185">Reference proteome</keyword>
<evidence type="ECO:0000256" key="17">
    <source>
        <dbReference type="ARBA" id="ARBA00031520"/>
    </source>
</evidence>
<feature type="domain" description="ACT" evidence="22">
    <location>
        <begin position="298"/>
        <end position="375"/>
    </location>
</feature>
<keyword evidence="10" id="KW-0028">Amino-acid biosynthesis</keyword>
<dbReference type="InterPro" id="IPR008242">
    <property type="entry name" value="Chor_mutase/pphenate_deHydtase"/>
</dbReference>
<dbReference type="GO" id="GO:0004664">
    <property type="term" value="F:prephenate dehydratase activity"/>
    <property type="evidence" value="ECO:0007669"/>
    <property type="project" value="UniProtKB-EC"/>
</dbReference>
<evidence type="ECO:0000256" key="7">
    <source>
        <dbReference type="ARBA" id="ARBA00013147"/>
    </source>
</evidence>
<evidence type="ECO:0000256" key="14">
    <source>
        <dbReference type="ARBA" id="ARBA00023239"/>
    </source>
</evidence>
<feature type="site" description="Essential for prephenate dehydratase activity" evidence="19">
    <location>
        <position position="275"/>
    </location>
</feature>
<dbReference type="SUPFAM" id="SSF55021">
    <property type="entry name" value="ACT-like"/>
    <property type="match status" value="1"/>
</dbReference>
<dbReference type="SUPFAM" id="SSF48600">
    <property type="entry name" value="Chorismate mutase II"/>
    <property type="match status" value="1"/>
</dbReference>
<dbReference type="Proteomes" id="UP000293433">
    <property type="component" value="Unassembled WGS sequence"/>
</dbReference>
<dbReference type="InterPro" id="IPR036979">
    <property type="entry name" value="CM_dom_sf"/>
</dbReference>
<dbReference type="PROSITE" id="PS51671">
    <property type="entry name" value="ACT"/>
    <property type="match status" value="1"/>
</dbReference>
<dbReference type="PIRSF" id="PIRSF001500">
    <property type="entry name" value="Chor_mut_pdt_Ppr"/>
    <property type="match status" value="1"/>
</dbReference>
<dbReference type="FunFam" id="3.40.190.10:FF:000029">
    <property type="entry name" value="Chorismate mutase/Prephenate dehydratase"/>
    <property type="match status" value="1"/>
</dbReference>
<dbReference type="SUPFAM" id="SSF53850">
    <property type="entry name" value="Periplasmic binding protein-like II"/>
    <property type="match status" value="1"/>
</dbReference>
<dbReference type="Pfam" id="PF01817">
    <property type="entry name" value="CM_2"/>
    <property type="match status" value="1"/>
</dbReference>
<dbReference type="UniPathway" id="UPA00121">
    <property type="reaction ID" value="UER00345"/>
</dbReference>
<comment type="pathway">
    <text evidence="4">Amino-acid biosynthesis; L-phenylalanine biosynthesis; phenylpyruvate from prephenate: step 1/1.</text>
</comment>
<dbReference type="UniPathway" id="UPA00120">
    <property type="reaction ID" value="UER00203"/>
</dbReference>
<feature type="domain" description="Chorismate mutase" evidence="20">
    <location>
        <begin position="17"/>
        <end position="107"/>
    </location>
</feature>
<dbReference type="PANTHER" id="PTHR21022:SF19">
    <property type="entry name" value="PREPHENATE DEHYDRATASE-RELATED"/>
    <property type="match status" value="1"/>
</dbReference>
<name>A0A4Q7LBU8_9BURK</name>
<dbReference type="GO" id="GO:0004106">
    <property type="term" value="F:chorismate mutase activity"/>
    <property type="evidence" value="ECO:0007669"/>
    <property type="project" value="UniProtKB-EC"/>
</dbReference>
<dbReference type="NCBIfam" id="TIGR01807">
    <property type="entry name" value="CM_P2"/>
    <property type="match status" value="1"/>
</dbReference>
<dbReference type="InterPro" id="IPR018528">
    <property type="entry name" value="Preph_deHydtase_CS"/>
</dbReference>
<dbReference type="CDD" id="cd13630">
    <property type="entry name" value="PBP2_PDT_1"/>
    <property type="match status" value="1"/>
</dbReference>
<evidence type="ECO:0000256" key="9">
    <source>
        <dbReference type="ARBA" id="ARBA00022490"/>
    </source>
</evidence>
<evidence type="ECO:0000313" key="23">
    <source>
        <dbReference type="EMBL" id="RZS47534.1"/>
    </source>
</evidence>
<keyword evidence="11" id="KW-0057">Aromatic amino acid biosynthesis</keyword>
<dbReference type="InterPro" id="IPR045865">
    <property type="entry name" value="ACT-like_dom_sf"/>
</dbReference>
<dbReference type="GO" id="GO:0005737">
    <property type="term" value="C:cytoplasm"/>
    <property type="evidence" value="ECO:0007669"/>
    <property type="project" value="UniProtKB-SubCell"/>
</dbReference>
<dbReference type="InterPro" id="IPR002701">
    <property type="entry name" value="CM_II_prokaryot"/>
</dbReference>
<evidence type="ECO:0000256" key="11">
    <source>
        <dbReference type="ARBA" id="ARBA00023141"/>
    </source>
</evidence>
<dbReference type="GO" id="GO:0046417">
    <property type="term" value="P:chorismate metabolic process"/>
    <property type="evidence" value="ECO:0007669"/>
    <property type="project" value="InterPro"/>
</dbReference>
<keyword evidence="9" id="KW-0963">Cytoplasm</keyword>
<dbReference type="PANTHER" id="PTHR21022">
    <property type="entry name" value="PREPHENATE DEHYDRATASE P PROTEIN"/>
    <property type="match status" value="1"/>
</dbReference>
<organism evidence="23 24">
    <name type="scientific">Sphaerotilus mobilis</name>
    <dbReference type="NCBI Taxonomy" id="47994"/>
    <lineage>
        <taxon>Bacteria</taxon>
        <taxon>Pseudomonadati</taxon>
        <taxon>Pseudomonadota</taxon>
        <taxon>Betaproteobacteria</taxon>
        <taxon>Burkholderiales</taxon>
        <taxon>Sphaerotilaceae</taxon>
        <taxon>Sphaerotilus</taxon>
    </lineage>
</organism>
<evidence type="ECO:0000256" key="18">
    <source>
        <dbReference type="ARBA" id="ARBA00047848"/>
    </source>
</evidence>
<evidence type="ECO:0000259" key="20">
    <source>
        <dbReference type="PROSITE" id="PS51168"/>
    </source>
</evidence>
<accession>A0A4Q7LBU8</accession>
<comment type="subcellular location">
    <subcellularLocation>
        <location evidence="3">Cytoplasm</location>
    </subcellularLocation>
</comment>
<keyword evidence="13" id="KW-0413">Isomerase</keyword>
<dbReference type="AlphaFoldDB" id="A0A4Q7LBU8"/>